<keyword evidence="1" id="KW-0472">Membrane</keyword>
<comment type="caution">
    <text evidence="2">The sequence shown here is derived from an EMBL/GenBank/DDBJ whole genome shotgun (WGS) entry which is preliminary data.</text>
</comment>
<keyword evidence="1" id="KW-1133">Transmembrane helix</keyword>
<evidence type="ECO:0000256" key="1">
    <source>
        <dbReference type="SAM" id="Phobius"/>
    </source>
</evidence>
<dbReference type="VEuPathDB" id="CryptoDB:GNI_143650"/>
<dbReference type="PANTHER" id="PTHR11161">
    <property type="entry name" value="O-ACYLTRANSFERASE"/>
    <property type="match status" value="1"/>
</dbReference>
<reference evidence="2" key="1">
    <citation type="submission" date="2013-12" db="EMBL/GenBank/DDBJ databases">
        <authorList>
            <person name="Omoto C.K."/>
            <person name="Sibley D."/>
            <person name="Venepally P."/>
            <person name="Hadjithomas M."/>
            <person name="Karamycheva S."/>
            <person name="Brunk B."/>
            <person name="Roos D."/>
            <person name="Caler E."/>
            <person name="Lorenzi H."/>
        </authorList>
    </citation>
    <scope>NUCLEOTIDE SEQUENCE</scope>
</reference>
<keyword evidence="3" id="KW-1185">Reference proteome</keyword>
<dbReference type="Proteomes" id="UP000019763">
    <property type="component" value="Unassembled WGS sequence"/>
</dbReference>
<keyword evidence="1 2" id="KW-0812">Transmembrane</keyword>
<dbReference type="RefSeq" id="XP_011132662.1">
    <property type="nucleotide sequence ID" value="XM_011134360.1"/>
</dbReference>
<dbReference type="PANTHER" id="PTHR11161:SF0">
    <property type="entry name" value="O-ACYLTRANSFERASE LIKE PROTEIN"/>
    <property type="match status" value="1"/>
</dbReference>
<feature type="transmembrane region" description="Helical" evidence="1">
    <location>
        <begin position="166"/>
        <end position="186"/>
    </location>
</feature>
<evidence type="ECO:0000313" key="2">
    <source>
        <dbReference type="EMBL" id="EZG44780.1"/>
    </source>
</evidence>
<evidence type="ECO:0000313" key="3">
    <source>
        <dbReference type="Proteomes" id="UP000019763"/>
    </source>
</evidence>
<feature type="transmembrane region" description="Helical" evidence="1">
    <location>
        <begin position="206"/>
        <end position="225"/>
    </location>
</feature>
<proteinExistence type="predicted"/>
<dbReference type="OrthoDB" id="10265389at2759"/>
<dbReference type="InterPro" id="IPR052728">
    <property type="entry name" value="O2_lipid_transport_reg"/>
</dbReference>
<name>A0A023B0D9_GRENI</name>
<accession>A0A023B0D9</accession>
<dbReference type="AlphaFoldDB" id="A0A023B0D9"/>
<gene>
    <name evidence="2" type="ORF">GNI_143650</name>
</gene>
<protein>
    <submittedName>
        <fullName evidence="2">Transmembrane protein</fullName>
    </submittedName>
</protein>
<feature type="transmembrane region" description="Helical" evidence="1">
    <location>
        <begin position="287"/>
        <end position="305"/>
    </location>
</feature>
<dbReference type="EMBL" id="AFNH02001062">
    <property type="protein sequence ID" value="EZG44780.1"/>
    <property type="molecule type" value="Genomic_DNA"/>
</dbReference>
<dbReference type="GeneID" id="22915089"/>
<sequence length="320" mass="35533">MPTPTPMTTIPLRRSASAYKHAWWLAFVLASCWTLVNQLQHSYTMGVISTSSDNTDSIERDIATAIEKQLFYVRPWPRALGYLISLAAGVYLAEVDSAEQKSAIVAGATPLLGSPLPGAEPTPLHRAPATPAATPPATPASLMERHRPTSKLAHHVRVNWSSVSRWLWCGHMSALTLMCMCVWLPWIRHRWFPNMPYVVTVLYNVGARVVWTACVLWFVFACYAVRRGTIKDTMTATVDTCLGARGFSTLSPLVFGTYLVHMALQTVYYATVPIVATVSLWEGFHESLSWTPLAFAVALPLYLCVETPVTRLLTKPKKIE</sequence>
<organism evidence="2 3">
    <name type="scientific">Gregarina niphandrodes</name>
    <name type="common">Septate eugregarine</name>
    <dbReference type="NCBI Taxonomy" id="110365"/>
    <lineage>
        <taxon>Eukaryota</taxon>
        <taxon>Sar</taxon>
        <taxon>Alveolata</taxon>
        <taxon>Apicomplexa</taxon>
        <taxon>Conoidasida</taxon>
        <taxon>Gregarinasina</taxon>
        <taxon>Eugregarinorida</taxon>
        <taxon>Gregarinidae</taxon>
        <taxon>Gregarina</taxon>
    </lineage>
</organism>